<evidence type="ECO:0000259" key="6">
    <source>
        <dbReference type="SMART" id="SM00642"/>
    </source>
</evidence>
<evidence type="ECO:0000256" key="4">
    <source>
        <dbReference type="SAM" id="MobiDB-lite"/>
    </source>
</evidence>
<dbReference type="Gene3D" id="2.60.40.1180">
    <property type="entry name" value="Golgi alpha-mannosidase II"/>
    <property type="match status" value="1"/>
</dbReference>
<evidence type="ECO:0000313" key="7">
    <source>
        <dbReference type="EMBL" id="MER2493963.1"/>
    </source>
</evidence>
<keyword evidence="3 5" id="KW-0732">Signal</keyword>
<keyword evidence="8" id="KW-1185">Reference proteome</keyword>
<dbReference type="SUPFAM" id="SSF51445">
    <property type="entry name" value="(Trans)glycosidases"/>
    <property type="match status" value="1"/>
</dbReference>
<evidence type="ECO:0000256" key="5">
    <source>
        <dbReference type="SAM" id="SignalP"/>
    </source>
</evidence>
<dbReference type="Proteomes" id="UP001467690">
    <property type="component" value="Unassembled WGS sequence"/>
</dbReference>
<dbReference type="PANTHER" id="PTHR10357:SF215">
    <property type="entry name" value="ALPHA-AMYLASE 1"/>
    <property type="match status" value="1"/>
</dbReference>
<evidence type="ECO:0000256" key="2">
    <source>
        <dbReference type="ARBA" id="ARBA00022723"/>
    </source>
</evidence>
<keyword evidence="2" id="KW-0479">Metal-binding</keyword>
<comment type="caution">
    <text evidence="7">The sequence shown here is derived from an EMBL/GenBank/DDBJ whole genome shotgun (WGS) entry which is preliminary data.</text>
</comment>
<evidence type="ECO:0000256" key="1">
    <source>
        <dbReference type="ARBA" id="ARBA00001913"/>
    </source>
</evidence>
<sequence length="573" mass="64155">MAIKRNKIHQCVVAALATSAALLTGCATQSSNSTAQITNSYYGTLEPFAQENLYFVLTDRFVDGDPNNNYPEQGGDENYTFNRPLKGPDGKEANVGYLGGDLLGVYQHADYIKDLGFTSVWVTPIVENPDEAFTGGEKIHYGEMFKDGGKTGYHGYWGVNFFVEDEHLVSENFKFKDFTAGMKSKGLKTVLDIVANHGSPSYTMPQDQPMYGEIYDKDGKLIADHQNLHPTELNYDNPLHTFFYKKPDLAQLSDTNADNPAVLDYFVEAYLQWIDQGAEAFRIDTIRHMPHHFWKKFADRIREHHPDFFMFGESFVYEADFIAQHTLPENGKVSVLDFPGQAAITSVFGKPKEGEPAKGYQDLLSYLYLEQSPYHNPYDLMTFYDNHDMARMNADIKGFINANNWLFTSRGIPVVYYGSETAFMAGTAEHEGNRNYYGVDKIAEAKTHPVAQSMKTVAHIRKESVALQRGLQLNLDFNQDTAAFYRIYQHDGVIQNALVLLNKGDEETSIELSGDKLHAGTYTDAMSGKQTSISNGLSYPVPANGVVVLLNDTAISNPKILAELAKLQQVVPM</sequence>
<reference evidence="7 8" key="1">
    <citation type="submission" date="2024-06" db="EMBL/GenBank/DDBJ databases">
        <authorList>
            <person name="Chen R.Y."/>
        </authorList>
    </citation>
    <scope>NUCLEOTIDE SEQUENCE [LARGE SCALE GENOMIC DNA]</scope>
    <source>
        <strain evidence="7 8">D2</strain>
    </source>
</reference>
<dbReference type="InterPro" id="IPR013780">
    <property type="entry name" value="Glyco_hydro_b"/>
</dbReference>
<gene>
    <name evidence="7" type="ORF">ABS311_18980</name>
</gene>
<feature type="signal peptide" evidence="5">
    <location>
        <begin position="1"/>
        <end position="35"/>
    </location>
</feature>
<dbReference type="PROSITE" id="PS51257">
    <property type="entry name" value="PROKAR_LIPOPROTEIN"/>
    <property type="match status" value="1"/>
</dbReference>
<feature type="chain" id="PRO_5045414217" evidence="5">
    <location>
        <begin position="36"/>
        <end position="573"/>
    </location>
</feature>
<dbReference type="InterPro" id="IPR006047">
    <property type="entry name" value="GH13_cat_dom"/>
</dbReference>
<proteinExistence type="predicted"/>
<organism evidence="7 8">
    <name type="scientific">Catenovulum sediminis</name>
    <dbReference type="NCBI Taxonomy" id="1740262"/>
    <lineage>
        <taxon>Bacteria</taxon>
        <taxon>Pseudomonadati</taxon>
        <taxon>Pseudomonadota</taxon>
        <taxon>Gammaproteobacteria</taxon>
        <taxon>Alteromonadales</taxon>
        <taxon>Alteromonadaceae</taxon>
        <taxon>Catenovulum</taxon>
    </lineage>
</organism>
<dbReference type="SUPFAM" id="SSF51011">
    <property type="entry name" value="Glycosyl hydrolase domain"/>
    <property type="match status" value="1"/>
</dbReference>
<name>A0ABV1RLZ5_9ALTE</name>
<dbReference type="CDD" id="cd11339">
    <property type="entry name" value="AmyAc_bac_CMD_like_2"/>
    <property type="match status" value="1"/>
</dbReference>
<dbReference type="GO" id="GO:0016787">
    <property type="term" value="F:hydrolase activity"/>
    <property type="evidence" value="ECO:0007669"/>
    <property type="project" value="UniProtKB-KW"/>
</dbReference>
<dbReference type="EMBL" id="JBELOE010000280">
    <property type="protein sequence ID" value="MER2493963.1"/>
    <property type="molecule type" value="Genomic_DNA"/>
</dbReference>
<keyword evidence="7" id="KW-0378">Hydrolase</keyword>
<dbReference type="InterPro" id="IPR017853">
    <property type="entry name" value="GH"/>
</dbReference>
<dbReference type="Pfam" id="PF00128">
    <property type="entry name" value="Alpha-amylase"/>
    <property type="match status" value="1"/>
</dbReference>
<dbReference type="SMART" id="SM00642">
    <property type="entry name" value="Aamy"/>
    <property type="match status" value="1"/>
</dbReference>
<feature type="domain" description="Glycosyl hydrolase family 13 catalytic" evidence="6">
    <location>
        <begin position="55"/>
        <end position="461"/>
    </location>
</feature>
<dbReference type="Gene3D" id="3.20.20.80">
    <property type="entry name" value="Glycosidases"/>
    <property type="match status" value="1"/>
</dbReference>
<evidence type="ECO:0000313" key="8">
    <source>
        <dbReference type="Proteomes" id="UP001467690"/>
    </source>
</evidence>
<dbReference type="RefSeq" id="WP_350402986.1">
    <property type="nucleotide sequence ID" value="NZ_JBELOE010000280.1"/>
</dbReference>
<accession>A0ABV1RLZ5</accession>
<dbReference type="PANTHER" id="PTHR10357">
    <property type="entry name" value="ALPHA-AMYLASE FAMILY MEMBER"/>
    <property type="match status" value="1"/>
</dbReference>
<comment type="cofactor">
    <cofactor evidence="1">
        <name>Ca(2+)</name>
        <dbReference type="ChEBI" id="CHEBI:29108"/>
    </cofactor>
</comment>
<evidence type="ECO:0000256" key="3">
    <source>
        <dbReference type="ARBA" id="ARBA00022729"/>
    </source>
</evidence>
<protein>
    <submittedName>
        <fullName evidence="7">Alpha-amylase family glycosyl hydrolase</fullName>
    </submittedName>
</protein>
<feature type="region of interest" description="Disordered" evidence="4">
    <location>
        <begin position="66"/>
        <end position="85"/>
    </location>
</feature>